<dbReference type="AlphaFoldDB" id="A0A5C8UL98"/>
<feature type="transmembrane region" description="Helical" evidence="1">
    <location>
        <begin position="352"/>
        <end position="372"/>
    </location>
</feature>
<reference evidence="2 3" key="1">
    <citation type="submission" date="2019-08" db="EMBL/GenBank/DDBJ databases">
        <title>Bacterial whole genome sequence for Glaciihabitans sp. CHu50b-6-2.</title>
        <authorList>
            <person name="Jin L."/>
        </authorList>
    </citation>
    <scope>NUCLEOTIDE SEQUENCE [LARGE SCALE GENOMIC DNA]</scope>
    <source>
        <strain evidence="2 3">CHu50b-6-2</strain>
    </source>
</reference>
<keyword evidence="1" id="KW-1133">Transmembrane helix</keyword>
<feature type="transmembrane region" description="Helical" evidence="1">
    <location>
        <begin position="439"/>
        <end position="458"/>
    </location>
</feature>
<feature type="transmembrane region" description="Helical" evidence="1">
    <location>
        <begin position="184"/>
        <end position="205"/>
    </location>
</feature>
<feature type="transmembrane region" description="Helical" evidence="1">
    <location>
        <begin position="130"/>
        <end position="148"/>
    </location>
</feature>
<evidence type="ECO:0000313" key="2">
    <source>
        <dbReference type="EMBL" id="TXN28243.1"/>
    </source>
</evidence>
<feature type="transmembrane region" description="Helical" evidence="1">
    <location>
        <begin position="491"/>
        <end position="511"/>
    </location>
</feature>
<dbReference type="InterPro" id="IPR018674">
    <property type="entry name" value="DUF2142_membrane"/>
</dbReference>
<keyword evidence="1" id="KW-0472">Membrane</keyword>
<feature type="transmembrane region" description="Helical" evidence="1">
    <location>
        <begin position="253"/>
        <end position="272"/>
    </location>
</feature>
<sequence>MTKTDVPARSERRGATNSVSRLLTVVIRSGRLTFLVTWAALSIASIAWAGSTPLGASPDEPAHIIKAAAVVRGEFIGELTSSPAITKVQVPIGLAQASSWPCYAFNAATGADCIGRVDSGLTLKSAQTSAGLYNPIYYAIVGLPSLVIPDTQTSVLAMRFLSGILSSLFLAFAFTGLLRLVRPAIAGAAFFTALTPMVLFLSGAVNPNSLEIATGAALTVGLLYLVLGAQGLRRSTVLGFVAASGFLMANARGLSPLWMAVIGIAVLVFSPWSRIRALLANRGVLVALTVMVGGVIFAGVWLLRTGTLSAMGVFPGAGKTSLVRGFYEMLVNRSIDPGIVGIFGWLDTPAPAFVYLVWSALFAALLAGVFALARGRALAGFLVALAALVFVPPVVQALSVERSGFIWQGRYTLVAFVFVTLFAAVAIGRSHFVTERAPAAVGGFVIVVAVAVFIGQVYSLTTAINRYSGTAASSIVGFLHNPTWAPPGGSLPWIALLALGMVVVISLWHAAQKLPEPTFETGEPVIDRV</sequence>
<comment type="caution">
    <text evidence="2">The sequence shown here is derived from an EMBL/GenBank/DDBJ whole genome shotgun (WGS) entry which is preliminary data.</text>
</comment>
<evidence type="ECO:0000313" key="3">
    <source>
        <dbReference type="Proteomes" id="UP000321379"/>
    </source>
</evidence>
<feature type="transmembrane region" description="Helical" evidence="1">
    <location>
        <begin position="284"/>
        <end position="303"/>
    </location>
</feature>
<protein>
    <submittedName>
        <fullName evidence="2">DUF2142 domain-containing protein</fullName>
    </submittedName>
</protein>
<name>A0A5C8UL98_9MICO</name>
<gene>
    <name evidence="2" type="ORF">FVP33_17350</name>
</gene>
<organism evidence="2 3">
    <name type="scientific">Lacisediminihabitans profunda</name>
    <dbReference type="NCBI Taxonomy" id="2594790"/>
    <lineage>
        <taxon>Bacteria</taxon>
        <taxon>Bacillati</taxon>
        <taxon>Actinomycetota</taxon>
        <taxon>Actinomycetes</taxon>
        <taxon>Micrococcales</taxon>
        <taxon>Microbacteriaceae</taxon>
        <taxon>Lacisediminihabitans</taxon>
    </lineage>
</organism>
<feature type="transmembrane region" description="Helical" evidence="1">
    <location>
        <begin position="405"/>
        <end position="427"/>
    </location>
</feature>
<dbReference type="RefSeq" id="WP_147784957.1">
    <property type="nucleotide sequence ID" value="NZ_VRMG01000015.1"/>
</dbReference>
<keyword evidence="3" id="KW-1185">Reference proteome</keyword>
<feature type="transmembrane region" description="Helical" evidence="1">
    <location>
        <begin position="160"/>
        <end position="178"/>
    </location>
</feature>
<accession>A0A5C8UL98</accession>
<evidence type="ECO:0000256" key="1">
    <source>
        <dbReference type="SAM" id="Phobius"/>
    </source>
</evidence>
<dbReference type="Proteomes" id="UP000321379">
    <property type="component" value="Unassembled WGS sequence"/>
</dbReference>
<feature type="transmembrane region" description="Helical" evidence="1">
    <location>
        <begin position="212"/>
        <end position="233"/>
    </location>
</feature>
<feature type="transmembrane region" description="Helical" evidence="1">
    <location>
        <begin position="32"/>
        <end position="51"/>
    </location>
</feature>
<dbReference type="EMBL" id="VRMG01000015">
    <property type="protein sequence ID" value="TXN28243.1"/>
    <property type="molecule type" value="Genomic_DNA"/>
</dbReference>
<dbReference type="Pfam" id="PF09913">
    <property type="entry name" value="DUF2142"/>
    <property type="match status" value="1"/>
</dbReference>
<keyword evidence="1" id="KW-0812">Transmembrane</keyword>
<feature type="transmembrane region" description="Helical" evidence="1">
    <location>
        <begin position="379"/>
        <end position="399"/>
    </location>
</feature>
<proteinExistence type="predicted"/>